<keyword evidence="2" id="KW-1185">Reference proteome</keyword>
<protein>
    <submittedName>
        <fullName evidence="1">Uncharacterized protein</fullName>
    </submittedName>
</protein>
<dbReference type="EMBL" id="JASBWT010000003">
    <property type="protein sequence ID" value="KAJ9106359.1"/>
    <property type="molecule type" value="Genomic_DNA"/>
</dbReference>
<gene>
    <name evidence="1" type="ORF">QFC21_001505</name>
</gene>
<sequence>MPKVQKQLSGTPGTQVSVSDDFDAEAQARLEELVKQAKLSVENRAKADFQQLKTNTEKGMKQLVGKGIHAIRTYTEEHGNIVTSAMKDIVEIEREEKEKSLSREQLFEDGGDQAAYDSFLGIGFEAASQVDQISIGCCNVVIHLDESSHAVPPRMTDGRITIHQLDSGRNRGFSGGNQGDEDVDMMLDGESEDGRQEIEFEVVDRGLQSSSKKKRSAQRG</sequence>
<comment type="caution">
    <text evidence="1">The sequence shown here is derived from an EMBL/GenBank/DDBJ whole genome shotgun (WGS) entry which is preliminary data.</text>
</comment>
<name>A0ACC2W3P4_9TREE</name>
<reference evidence="1" key="1">
    <citation type="submission" date="2023-04" db="EMBL/GenBank/DDBJ databases">
        <title>Draft Genome sequencing of Naganishia species isolated from polar environments using Oxford Nanopore Technology.</title>
        <authorList>
            <person name="Leo P."/>
            <person name="Venkateswaran K."/>
        </authorList>
    </citation>
    <scope>NUCLEOTIDE SEQUENCE</scope>
    <source>
        <strain evidence="1">MNA-CCFEE 5423</strain>
    </source>
</reference>
<proteinExistence type="predicted"/>
<accession>A0ACC2W3P4</accession>
<evidence type="ECO:0000313" key="1">
    <source>
        <dbReference type="EMBL" id="KAJ9106359.1"/>
    </source>
</evidence>
<evidence type="ECO:0000313" key="2">
    <source>
        <dbReference type="Proteomes" id="UP001227268"/>
    </source>
</evidence>
<organism evidence="1 2">
    <name type="scientific">Naganishia friedmannii</name>
    <dbReference type="NCBI Taxonomy" id="89922"/>
    <lineage>
        <taxon>Eukaryota</taxon>
        <taxon>Fungi</taxon>
        <taxon>Dikarya</taxon>
        <taxon>Basidiomycota</taxon>
        <taxon>Agaricomycotina</taxon>
        <taxon>Tremellomycetes</taxon>
        <taxon>Filobasidiales</taxon>
        <taxon>Filobasidiaceae</taxon>
        <taxon>Naganishia</taxon>
    </lineage>
</organism>
<dbReference type="Proteomes" id="UP001227268">
    <property type="component" value="Unassembled WGS sequence"/>
</dbReference>